<organism evidence="2 3">
    <name type="scientific">[Haemophilus] felis</name>
    <dbReference type="NCBI Taxonomy" id="123822"/>
    <lineage>
        <taxon>Bacteria</taxon>
        <taxon>Pseudomonadati</taxon>
        <taxon>Pseudomonadota</taxon>
        <taxon>Gammaproteobacteria</taxon>
        <taxon>Pasteurellales</taxon>
        <taxon>Pasteurellaceae</taxon>
    </lineage>
</organism>
<dbReference type="AlphaFoldDB" id="A0A1T0AY25"/>
<dbReference type="Proteomes" id="UP000190023">
    <property type="component" value="Unassembled WGS sequence"/>
</dbReference>
<accession>A0A1T0AY25</accession>
<protein>
    <submittedName>
        <fullName evidence="2">ABC transporter</fullName>
    </submittedName>
</protein>
<reference evidence="2 3" key="1">
    <citation type="submission" date="2017-02" db="EMBL/GenBank/DDBJ databases">
        <title>Draft genome sequence of Haemophilus felis CCUG 31170 type strain.</title>
        <authorList>
            <person name="Engstrom-Jakobsson H."/>
            <person name="Salva-Serra F."/>
            <person name="Thorell K."/>
            <person name="Gonzales-Siles L."/>
            <person name="Karlsson R."/>
            <person name="Boulund F."/>
            <person name="Engstrand L."/>
            <person name="Kristiansson E."/>
            <person name="Moore E."/>
        </authorList>
    </citation>
    <scope>NUCLEOTIDE SEQUENCE [LARGE SCALE GENOMIC DNA]</scope>
    <source>
        <strain evidence="2 3">CCUG 31170</strain>
    </source>
</reference>
<evidence type="ECO:0000313" key="3">
    <source>
        <dbReference type="Proteomes" id="UP000190023"/>
    </source>
</evidence>
<dbReference type="GO" id="GO:0016887">
    <property type="term" value="F:ATP hydrolysis activity"/>
    <property type="evidence" value="ECO:0007669"/>
    <property type="project" value="InterPro"/>
</dbReference>
<dbReference type="InterPro" id="IPR038729">
    <property type="entry name" value="Rad50/SbcC_AAA"/>
</dbReference>
<dbReference type="SUPFAM" id="SSF52540">
    <property type="entry name" value="P-loop containing nucleoside triphosphate hydrolases"/>
    <property type="match status" value="1"/>
</dbReference>
<dbReference type="PANTHER" id="PTHR43581">
    <property type="entry name" value="ATP/GTP PHOSPHATASE"/>
    <property type="match status" value="1"/>
</dbReference>
<dbReference type="STRING" id="123822.B0188_07550"/>
<dbReference type="CDD" id="cd00267">
    <property type="entry name" value="ABC_ATPase"/>
    <property type="match status" value="1"/>
</dbReference>
<dbReference type="SMART" id="SM00382">
    <property type="entry name" value="AAA"/>
    <property type="match status" value="1"/>
</dbReference>
<dbReference type="InterPro" id="IPR051396">
    <property type="entry name" value="Bact_Antivir_Def_Nuclease"/>
</dbReference>
<keyword evidence="3" id="KW-1185">Reference proteome</keyword>
<comment type="caution">
    <text evidence="2">The sequence shown here is derived from an EMBL/GenBank/DDBJ whole genome shotgun (WGS) entry which is preliminary data.</text>
</comment>
<name>A0A1T0AY25_9PAST</name>
<dbReference type="PANTHER" id="PTHR43581:SF3">
    <property type="entry name" value="AAA+ ATPASE DOMAIN-CONTAINING PROTEIN"/>
    <property type="match status" value="1"/>
</dbReference>
<gene>
    <name evidence="2" type="ORF">B0188_07550</name>
</gene>
<sequence>MLEDRIFLKKIRIKKENNFFLNYLFPIEFKKPITVLTGENGVGKSAILESLAVFLGCPAEGGSKNFSFSTEDTHIKIPDLIFERNYRYPKDIFFYRSETFYTFMSEMKKLDKPEIGGGKINYFYGGKELHKLSHGEAMRALYLNKFKENGLYLLDEPEVSLSINNQLEFIEKIVNLSRKGSQFIIASHSPIIMQIPGIHLIEITKKGIKNISFKDTNIYYMYRELMLDESQEYLKSIINF</sequence>
<evidence type="ECO:0000313" key="2">
    <source>
        <dbReference type="EMBL" id="OOS02744.1"/>
    </source>
</evidence>
<dbReference type="Pfam" id="PF13476">
    <property type="entry name" value="AAA_23"/>
    <property type="match status" value="1"/>
</dbReference>
<dbReference type="InterPro" id="IPR003593">
    <property type="entry name" value="AAA+_ATPase"/>
</dbReference>
<evidence type="ECO:0000259" key="1">
    <source>
        <dbReference type="SMART" id="SM00382"/>
    </source>
</evidence>
<dbReference type="InterPro" id="IPR027417">
    <property type="entry name" value="P-loop_NTPase"/>
</dbReference>
<dbReference type="Gene3D" id="3.40.50.300">
    <property type="entry name" value="P-loop containing nucleotide triphosphate hydrolases"/>
    <property type="match status" value="2"/>
</dbReference>
<dbReference type="EMBL" id="MUYB01000030">
    <property type="protein sequence ID" value="OOS02744.1"/>
    <property type="molecule type" value="Genomic_DNA"/>
</dbReference>
<proteinExistence type="predicted"/>
<dbReference type="GO" id="GO:0006302">
    <property type="term" value="P:double-strand break repair"/>
    <property type="evidence" value="ECO:0007669"/>
    <property type="project" value="InterPro"/>
</dbReference>
<feature type="domain" description="AAA+ ATPase" evidence="1">
    <location>
        <begin position="30"/>
        <end position="207"/>
    </location>
</feature>